<feature type="compositionally biased region" description="Polar residues" evidence="1">
    <location>
        <begin position="1"/>
        <end position="11"/>
    </location>
</feature>
<evidence type="ECO:0000256" key="1">
    <source>
        <dbReference type="SAM" id="MobiDB-lite"/>
    </source>
</evidence>
<dbReference type="EMBL" id="MCFJ01000011">
    <property type="protein sequence ID" value="ORY61026.1"/>
    <property type="molecule type" value="Genomic_DNA"/>
</dbReference>
<evidence type="ECO:0000313" key="3">
    <source>
        <dbReference type="EMBL" id="ORY61026.1"/>
    </source>
</evidence>
<dbReference type="GeneID" id="63781570"/>
<gene>
    <name evidence="3" type="ORF">BCR38DRAFT_526516</name>
</gene>
<dbReference type="InterPro" id="IPR021709">
    <property type="entry name" value="DUF3292"/>
</dbReference>
<keyword evidence="2" id="KW-0812">Transmembrane</keyword>
<dbReference type="Pfam" id="PF11696">
    <property type="entry name" value="DUF3292"/>
    <property type="match status" value="1"/>
</dbReference>
<dbReference type="PANTHER" id="PTHR38694:SF1">
    <property type="entry name" value="PEROXIN DOMAIN-CONTAINING PROTEIN"/>
    <property type="match status" value="1"/>
</dbReference>
<reference evidence="3 4" key="1">
    <citation type="submission" date="2016-07" db="EMBL/GenBank/DDBJ databases">
        <title>Pervasive Adenine N6-methylation of Active Genes in Fungi.</title>
        <authorList>
            <consortium name="DOE Joint Genome Institute"/>
            <person name="Mondo S.J."/>
            <person name="Dannebaum R.O."/>
            <person name="Kuo R.C."/>
            <person name="Labutti K."/>
            <person name="Haridas S."/>
            <person name="Kuo A."/>
            <person name="Salamov A."/>
            <person name="Ahrendt S.R."/>
            <person name="Lipzen A."/>
            <person name="Sullivan W."/>
            <person name="Andreopoulos W.B."/>
            <person name="Clum A."/>
            <person name="Lindquist E."/>
            <person name="Daum C."/>
            <person name="Ramamoorthy G.K."/>
            <person name="Gryganskyi A."/>
            <person name="Culley D."/>
            <person name="Magnuson J.K."/>
            <person name="James T.Y."/>
            <person name="O'Malley M.A."/>
            <person name="Stajich J.E."/>
            <person name="Spatafora J.W."/>
            <person name="Visel A."/>
            <person name="Grigoriev I.V."/>
        </authorList>
    </citation>
    <scope>NUCLEOTIDE SEQUENCE [LARGE SCALE GENOMIC DNA]</scope>
    <source>
        <strain evidence="3 4">CBS 129021</strain>
    </source>
</reference>
<feature type="region of interest" description="Disordered" evidence="1">
    <location>
        <begin position="273"/>
        <end position="297"/>
    </location>
</feature>
<dbReference type="STRING" id="1141098.A0A1Y2DPI9"/>
<dbReference type="InParanoid" id="A0A1Y2DPI9"/>
<dbReference type="AlphaFoldDB" id="A0A1Y2DPI9"/>
<dbReference type="RefSeq" id="XP_040713253.1">
    <property type="nucleotide sequence ID" value="XM_040865358.1"/>
</dbReference>
<name>A0A1Y2DPI9_9PEZI</name>
<evidence type="ECO:0000256" key="2">
    <source>
        <dbReference type="SAM" id="Phobius"/>
    </source>
</evidence>
<keyword evidence="4" id="KW-1185">Reference proteome</keyword>
<organism evidence="3 4">
    <name type="scientific">Pseudomassariella vexata</name>
    <dbReference type="NCBI Taxonomy" id="1141098"/>
    <lineage>
        <taxon>Eukaryota</taxon>
        <taxon>Fungi</taxon>
        <taxon>Dikarya</taxon>
        <taxon>Ascomycota</taxon>
        <taxon>Pezizomycotina</taxon>
        <taxon>Sordariomycetes</taxon>
        <taxon>Xylariomycetidae</taxon>
        <taxon>Amphisphaeriales</taxon>
        <taxon>Pseudomassariaceae</taxon>
        <taxon>Pseudomassariella</taxon>
    </lineage>
</organism>
<evidence type="ECO:0000313" key="4">
    <source>
        <dbReference type="Proteomes" id="UP000193689"/>
    </source>
</evidence>
<keyword evidence="2" id="KW-0472">Membrane</keyword>
<feature type="transmembrane region" description="Helical" evidence="2">
    <location>
        <begin position="370"/>
        <end position="389"/>
    </location>
</feature>
<protein>
    <submittedName>
        <fullName evidence="3">Uncharacterized protein</fullName>
    </submittedName>
</protein>
<proteinExistence type="predicted"/>
<feature type="transmembrane region" description="Helical" evidence="2">
    <location>
        <begin position="184"/>
        <end position="205"/>
    </location>
</feature>
<comment type="caution">
    <text evidence="3">The sequence shown here is derived from an EMBL/GenBank/DDBJ whole genome shotgun (WGS) entry which is preliminary data.</text>
</comment>
<dbReference type="Proteomes" id="UP000193689">
    <property type="component" value="Unassembled WGS sequence"/>
</dbReference>
<dbReference type="OrthoDB" id="1708389at2759"/>
<dbReference type="PANTHER" id="PTHR38694">
    <property type="entry name" value="CONSERVED EXPRESSED PROTEIN"/>
    <property type="match status" value="1"/>
</dbReference>
<sequence length="702" mass="76249">MALPNDLNSKPESPANAGTALSDFLPVPHSTELVTNPGKQDVSTALADEPTLSHALAMDDHEEKGASQQDHAEEDVANLGWNETKDHIVNPLIGNLENEDLWLLIRRFNKQMYHVREVSHVVPGNLDLNIAYEEEFSPDKLRATIERLYMTVVIGLISVVKHLARLRSWRETRRTTAFCTAYFVAWTFDFITPLLAATVIALIIYPPVRAYLFPPAPISLVNSSSGGVQKPIAGVLGSVNSATGAPENHKGEAVEQEASNFFNAISSICITGATGKHPQSDPHTDENGPGNAVPDPAGIAMGAADAKDVAAGGTLSKQFDKTKVPIENLMWTQMRSVMHGIADISDTWERFANALSPTTPFPRDVARMRLATLVVPLLAISMFVTSYMFMKGMTLGAGLVFFGGPIFTRGIKLLDRNFPHWQKLLELRNTVLKGVPTNAQLTLTLLRVGEANKAPLPPPPRLSEAPPEQPVVVTDADLRATGAEPPLNATEAELELAMQCDTDISHENGDDDIDATKNSKQGRKGSRILGFFKSTTKGLVKSAIRADAMRAKAGSKPAKARLGAVMTANDNLTSGPIEFKARYKGHKGHVYISTKATIPAVAFSTDVTIEKVGTVDREDLHPGWSIAVSDIKELKKIGGYGWKAKIAVGWSLGREIADGLEITDRMGVVWEVTALPLRDELFNRLIAMGGQKWEACARMWAV</sequence>
<accession>A0A1Y2DPI9</accession>
<feature type="compositionally biased region" description="Polar residues" evidence="1">
    <location>
        <begin position="32"/>
        <end position="42"/>
    </location>
</feature>
<feature type="region of interest" description="Disordered" evidence="1">
    <location>
        <begin position="1"/>
        <end position="42"/>
    </location>
</feature>
<keyword evidence="2" id="KW-1133">Transmembrane helix</keyword>